<proteinExistence type="predicted"/>
<gene>
    <name evidence="1" type="ORF">AC578_8022</name>
</gene>
<dbReference type="EMBL" id="LFZN01000052">
    <property type="protein sequence ID" value="KXT01629.1"/>
    <property type="molecule type" value="Genomic_DNA"/>
</dbReference>
<dbReference type="OrthoDB" id="10308808at2759"/>
<dbReference type="AlphaFoldDB" id="A0A139HGZ7"/>
<evidence type="ECO:0000313" key="1">
    <source>
        <dbReference type="EMBL" id="KXT01629.1"/>
    </source>
</evidence>
<accession>A0A139HGZ7</accession>
<sequence>MQLDMTAPTLRPLESSAVSIFTDWTTNWVTQTATPSIVTVTVQASSVPTNTLSFHTGCFPHVTQNGSSVGVDIAHCFHTSTSISTTLVTSTSIPPASTPSWTLALNQWPLQQVKKGPAGKGCMDWQIPDRETWTWSEDELDSCPVPTPISCTFPWLLEQPGNDITFSPSCADFFYLRHACTGKAGEVVLDAKRKYCLPPAQDRPLIKPDLAIQVASNHAEEPVLDSIESEALGGPYEDEGGFVPLTGFDYPTPVTDGSDPGLREQPYIESHKIVRPAIAWDGAPQPYCPFHRTKERGWNLDMELTTEFEGVGCWVVQPERCVVKNGGEIPRFCREIEDGHWTGICPYPKADGSGCERWWEKTPTGGRDRRVDVLGKILGEKS</sequence>
<protein>
    <submittedName>
        <fullName evidence="1">Uncharacterized protein</fullName>
    </submittedName>
</protein>
<comment type="caution">
    <text evidence="1">The sequence shown here is derived from an EMBL/GenBank/DDBJ whole genome shotgun (WGS) entry which is preliminary data.</text>
</comment>
<reference evidence="1 2" key="1">
    <citation type="submission" date="2015-07" db="EMBL/GenBank/DDBJ databases">
        <title>Comparative genomics of the Sigatoka disease complex on banana suggests a link between parallel evolutionary changes in Pseudocercospora fijiensis and Pseudocercospora eumusae and increased virulence on the banana host.</title>
        <authorList>
            <person name="Chang T.-C."/>
            <person name="Salvucci A."/>
            <person name="Crous P.W."/>
            <person name="Stergiopoulos I."/>
        </authorList>
    </citation>
    <scope>NUCLEOTIDE SEQUENCE [LARGE SCALE GENOMIC DNA]</scope>
    <source>
        <strain evidence="1 2">CBS 114824</strain>
    </source>
</reference>
<name>A0A139HGZ7_9PEZI</name>
<organism evidence="1 2">
    <name type="scientific">Pseudocercospora eumusae</name>
    <dbReference type="NCBI Taxonomy" id="321146"/>
    <lineage>
        <taxon>Eukaryota</taxon>
        <taxon>Fungi</taxon>
        <taxon>Dikarya</taxon>
        <taxon>Ascomycota</taxon>
        <taxon>Pezizomycotina</taxon>
        <taxon>Dothideomycetes</taxon>
        <taxon>Dothideomycetidae</taxon>
        <taxon>Mycosphaerellales</taxon>
        <taxon>Mycosphaerellaceae</taxon>
        <taxon>Pseudocercospora</taxon>
    </lineage>
</organism>
<evidence type="ECO:0000313" key="2">
    <source>
        <dbReference type="Proteomes" id="UP000070133"/>
    </source>
</evidence>
<keyword evidence="2" id="KW-1185">Reference proteome</keyword>
<dbReference type="Proteomes" id="UP000070133">
    <property type="component" value="Unassembled WGS sequence"/>
</dbReference>